<dbReference type="InterPro" id="IPR036388">
    <property type="entry name" value="WH-like_DNA-bd_sf"/>
</dbReference>
<dbReference type="EMBL" id="WMIG01000001">
    <property type="protein sequence ID" value="MTH58176.1"/>
    <property type="molecule type" value="Genomic_DNA"/>
</dbReference>
<dbReference type="Proteomes" id="UP000449846">
    <property type="component" value="Unassembled WGS sequence"/>
</dbReference>
<keyword evidence="3" id="KW-0731">Sigma factor</keyword>
<evidence type="ECO:0000313" key="8">
    <source>
        <dbReference type="Proteomes" id="UP000449846"/>
    </source>
</evidence>
<evidence type="ECO:0000256" key="2">
    <source>
        <dbReference type="ARBA" id="ARBA00023015"/>
    </source>
</evidence>
<dbReference type="InterPro" id="IPR013249">
    <property type="entry name" value="RNA_pol_sigma70_r4_t2"/>
</dbReference>
<dbReference type="InterPro" id="IPR007627">
    <property type="entry name" value="RNA_pol_sigma70_r2"/>
</dbReference>
<accession>A0A844HF88</accession>
<sequence length="176" mass="19477">MTALTEQQRSALQDLLGRVAQGDKTAFGALYDSTSARLHALCLSLLKDRPEAEDVLQRVYVSVWREAGQGAAKGPVMEWLVTMTRDMALERLRNRAARGQMRANHRPEIAAVHVPERKATAPCLAKLDAEQADALRMIYFEGLSYADLASAMSVSVEELRDWLRPGLLNLRGETAA</sequence>
<dbReference type="Pfam" id="PF08281">
    <property type="entry name" value="Sigma70_r4_2"/>
    <property type="match status" value="1"/>
</dbReference>
<dbReference type="OrthoDB" id="9803470at2"/>
<dbReference type="Gene3D" id="1.10.1740.10">
    <property type="match status" value="1"/>
</dbReference>
<dbReference type="SUPFAM" id="SSF88659">
    <property type="entry name" value="Sigma3 and sigma4 domains of RNA polymerase sigma factors"/>
    <property type="match status" value="1"/>
</dbReference>
<evidence type="ECO:0000256" key="1">
    <source>
        <dbReference type="ARBA" id="ARBA00010641"/>
    </source>
</evidence>
<dbReference type="RefSeq" id="WP_155038075.1">
    <property type="nucleotide sequence ID" value="NZ_JBHGCD010000001.1"/>
</dbReference>
<keyword evidence="8" id="KW-1185">Reference proteome</keyword>
<evidence type="ECO:0000256" key="4">
    <source>
        <dbReference type="ARBA" id="ARBA00023163"/>
    </source>
</evidence>
<evidence type="ECO:0000259" key="5">
    <source>
        <dbReference type="Pfam" id="PF04542"/>
    </source>
</evidence>
<organism evidence="7 8">
    <name type="scientific">Paracoccus litorisediminis</name>
    <dbReference type="NCBI Taxonomy" id="2006130"/>
    <lineage>
        <taxon>Bacteria</taxon>
        <taxon>Pseudomonadati</taxon>
        <taxon>Pseudomonadota</taxon>
        <taxon>Alphaproteobacteria</taxon>
        <taxon>Rhodobacterales</taxon>
        <taxon>Paracoccaceae</taxon>
        <taxon>Paracoccus</taxon>
    </lineage>
</organism>
<keyword evidence="2" id="KW-0805">Transcription regulation</keyword>
<dbReference type="PANTHER" id="PTHR43133">
    <property type="entry name" value="RNA POLYMERASE ECF-TYPE SIGMA FACTO"/>
    <property type="match status" value="1"/>
</dbReference>
<comment type="caution">
    <text evidence="7">The sequence shown here is derived from an EMBL/GenBank/DDBJ whole genome shotgun (WGS) entry which is preliminary data.</text>
</comment>
<gene>
    <name evidence="7" type="ORF">GL300_03000</name>
</gene>
<dbReference type="InterPro" id="IPR014284">
    <property type="entry name" value="RNA_pol_sigma-70_dom"/>
</dbReference>
<dbReference type="SUPFAM" id="SSF88946">
    <property type="entry name" value="Sigma2 domain of RNA polymerase sigma factors"/>
    <property type="match status" value="1"/>
</dbReference>
<keyword evidence="4" id="KW-0804">Transcription</keyword>
<dbReference type="InterPro" id="IPR039425">
    <property type="entry name" value="RNA_pol_sigma-70-like"/>
</dbReference>
<feature type="domain" description="RNA polymerase sigma factor 70 region 4 type 2" evidence="6">
    <location>
        <begin position="123"/>
        <end position="158"/>
    </location>
</feature>
<dbReference type="Gene3D" id="1.10.10.10">
    <property type="entry name" value="Winged helix-like DNA-binding domain superfamily/Winged helix DNA-binding domain"/>
    <property type="match status" value="1"/>
</dbReference>
<comment type="similarity">
    <text evidence="1">Belongs to the sigma-70 factor family. ECF subfamily.</text>
</comment>
<evidence type="ECO:0000256" key="3">
    <source>
        <dbReference type="ARBA" id="ARBA00023082"/>
    </source>
</evidence>
<dbReference type="InterPro" id="IPR013325">
    <property type="entry name" value="RNA_pol_sigma_r2"/>
</dbReference>
<dbReference type="Pfam" id="PF04542">
    <property type="entry name" value="Sigma70_r2"/>
    <property type="match status" value="1"/>
</dbReference>
<dbReference type="GO" id="GO:0003677">
    <property type="term" value="F:DNA binding"/>
    <property type="evidence" value="ECO:0007669"/>
    <property type="project" value="InterPro"/>
</dbReference>
<name>A0A844HF88_9RHOB</name>
<evidence type="ECO:0000313" key="7">
    <source>
        <dbReference type="EMBL" id="MTH58176.1"/>
    </source>
</evidence>
<dbReference type="GO" id="GO:0016987">
    <property type="term" value="F:sigma factor activity"/>
    <property type="evidence" value="ECO:0007669"/>
    <property type="project" value="UniProtKB-KW"/>
</dbReference>
<dbReference type="AlphaFoldDB" id="A0A844HF88"/>
<dbReference type="InterPro" id="IPR013324">
    <property type="entry name" value="RNA_pol_sigma_r3/r4-like"/>
</dbReference>
<feature type="domain" description="RNA polymerase sigma-70 region 2" evidence="5">
    <location>
        <begin position="30"/>
        <end position="96"/>
    </location>
</feature>
<evidence type="ECO:0000259" key="6">
    <source>
        <dbReference type="Pfam" id="PF08281"/>
    </source>
</evidence>
<proteinExistence type="inferred from homology"/>
<reference evidence="7 8" key="1">
    <citation type="submission" date="2019-11" db="EMBL/GenBank/DDBJ databases">
        <authorList>
            <person name="Dong K."/>
        </authorList>
    </citation>
    <scope>NUCLEOTIDE SEQUENCE [LARGE SCALE GENOMIC DNA]</scope>
    <source>
        <strain evidence="7 8">NBRC 112902</strain>
    </source>
</reference>
<protein>
    <submittedName>
        <fullName evidence="7">Sigma-70 family RNA polymerase sigma factor</fullName>
    </submittedName>
</protein>
<dbReference type="PANTHER" id="PTHR43133:SF62">
    <property type="entry name" value="RNA POLYMERASE SIGMA FACTOR SIGZ"/>
    <property type="match status" value="1"/>
</dbReference>
<dbReference type="GO" id="GO:0006352">
    <property type="term" value="P:DNA-templated transcription initiation"/>
    <property type="evidence" value="ECO:0007669"/>
    <property type="project" value="InterPro"/>
</dbReference>
<dbReference type="NCBIfam" id="TIGR02937">
    <property type="entry name" value="sigma70-ECF"/>
    <property type="match status" value="1"/>
</dbReference>